<evidence type="ECO:0000313" key="3">
    <source>
        <dbReference type="EMBL" id="CAB5019209.1"/>
    </source>
</evidence>
<organism evidence="2">
    <name type="scientific">freshwater metagenome</name>
    <dbReference type="NCBI Taxonomy" id="449393"/>
    <lineage>
        <taxon>unclassified sequences</taxon>
        <taxon>metagenomes</taxon>
        <taxon>ecological metagenomes</taxon>
    </lineage>
</organism>
<evidence type="ECO:0000313" key="2">
    <source>
        <dbReference type="EMBL" id="CAB4740240.1"/>
    </source>
</evidence>
<dbReference type="PROSITE" id="PS51177">
    <property type="entry name" value="LUMAZINE_BIND"/>
    <property type="match status" value="1"/>
</dbReference>
<name>A0A6J6SZF6_9ZZZZ</name>
<dbReference type="EMBL" id="CAEZYX010000035">
    <property type="protein sequence ID" value="CAB4740240.1"/>
    <property type="molecule type" value="Genomic_DNA"/>
</dbReference>
<dbReference type="InterPro" id="IPR026017">
    <property type="entry name" value="Lumazine-bd_dom"/>
</dbReference>
<gene>
    <name evidence="2" type="ORF">UFOPK2802_00499</name>
    <name evidence="3" type="ORF">UFOPK4113_00721</name>
</gene>
<dbReference type="EMBL" id="CAFBPL010000092">
    <property type="protein sequence ID" value="CAB5019209.1"/>
    <property type="molecule type" value="Genomic_DNA"/>
</dbReference>
<feature type="domain" description="Lumazine-binding" evidence="1">
    <location>
        <begin position="332"/>
        <end position="417"/>
    </location>
</feature>
<dbReference type="AlphaFoldDB" id="A0A6J6SZF6"/>
<sequence>MIRWRVYAPGAWEWFSKPKEYSVEVPVSAAALAARAALDKLASEPVSTFVPTSPCQLIDQITPRRSYYTDLSAGFPKVRTRIKSYGNVKALIVPLDFTDIVGKDNPVTYFTPIAEGVNTYFNTISYGRVAFDFTILPNYVHMDFPISKYGIANTVGAGDVAGYRKAILDATNSQINYAEYEAVYFLVPKEMPMALMGWGPAITAPYQVDGGYIINGATGGADMYFNEQHGIKGATWKWMAHETGHAFGWYDEDYQHQSASLGNWGLMSQSWTNDVIEQNAWDRYLQGWLEESQVGCTSKSSLATAKVFTINALSLNNGEQKAVMIPLSNSKILVAESRRASTLDNFGRTKEGLLVYTVDMTIGQLGGGYVTIRRPGSTSPEFLDAALRQGDSVTIDGVTITVTTSTTNSDTISISSR</sequence>
<reference evidence="2" key="1">
    <citation type="submission" date="2020-05" db="EMBL/GenBank/DDBJ databases">
        <authorList>
            <person name="Chiriac C."/>
            <person name="Salcher M."/>
            <person name="Ghai R."/>
            <person name="Kavagutti S V."/>
        </authorList>
    </citation>
    <scope>NUCLEOTIDE SEQUENCE</scope>
</reference>
<proteinExistence type="predicted"/>
<dbReference type="SUPFAM" id="SSF55486">
    <property type="entry name" value="Metalloproteases ('zincins'), catalytic domain"/>
    <property type="match status" value="1"/>
</dbReference>
<dbReference type="PANTHER" id="PTHR41775:SF1">
    <property type="entry name" value="PEPTIDASE M6-LIKE DOMAIN-CONTAINING PROTEIN"/>
    <property type="match status" value="1"/>
</dbReference>
<accession>A0A6J6SZF6</accession>
<protein>
    <submittedName>
        <fullName evidence="2">Unannotated protein</fullName>
    </submittedName>
</protein>
<evidence type="ECO:0000259" key="1">
    <source>
        <dbReference type="PROSITE" id="PS51177"/>
    </source>
</evidence>
<dbReference type="PANTHER" id="PTHR41775">
    <property type="entry name" value="SECRETED PROTEIN-RELATED"/>
    <property type="match status" value="1"/>
</dbReference>